<dbReference type="EMBL" id="CANHGI010000002">
    <property type="protein sequence ID" value="CAI5443819.1"/>
    <property type="molecule type" value="Genomic_DNA"/>
</dbReference>
<evidence type="ECO:0000313" key="4">
    <source>
        <dbReference type="Proteomes" id="UP001152747"/>
    </source>
</evidence>
<gene>
    <name evidence="3" type="ORF">CAMP_LOCUS6456</name>
</gene>
<keyword evidence="1" id="KW-0732">Signal</keyword>
<accession>A0A9P1IEQ5</accession>
<evidence type="ECO:0000256" key="1">
    <source>
        <dbReference type="SAM" id="SignalP"/>
    </source>
</evidence>
<dbReference type="AlphaFoldDB" id="A0A9P1IEQ5"/>
<dbReference type="InterPro" id="IPR001304">
    <property type="entry name" value="C-type_lectin-like"/>
</dbReference>
<keyword evidence="4" id="KW-1185">Reference proteome</keyword>
<protein>
    <recommendedName>
        <fullName evidence="2">C-type lectin domain-containing protein</fullName>
    </recommendedName>
</protein>
<feature type="chain" id="PRO_5040299180" description="C-type lectin domain-containing protein" evidence="1">
    <location>
        <begin position="23"/>
        <end position="580"/>
    </location>
</feature>
<dbReference type="CDD" id="cd00037">
    <property type="entry name" value="CLECT"/>
    <property type="match status" value="1"/>
</dbReference>
<feature type="signal peptide" evidence="1">
    <location>
        <begin position="1"/>
        <end position="22"/>
    </location>
</feature>
<proteinExistence type="predicted"/>
<comment type="caution">
    <text evidence="3">The sequence shown here is derived from an EMBL/GenBank/DDBJ whole genome shotgun (WGS) entry which is preliminary data.</text>
</comment>
<dbReference type="SUPFAM" id="SSF56436">
    <property type="entry name" value="C-type lectin-like"/>
    <property type="match status" value="2"/>
</dbReference>
<evidence type="ECO:0000259" key="2">
    <source>
        <dbReference type="PROSITE" id="PS50041"/>
    </source>
</evidence>
<dbReference type="PROSITE" id="PS50041">
    <property type="entry name" value="C_TYPE_LECTIN_2"/>
    <property type="match status" value="1"/>
</dbReference>
<dbReference type="InterPro" id="IPR016186">
    <property type="entry name" value="C-type_lectin-like/link_sf"/>
</dbReference>
<name>A0A9P1IEQ5_9PELO</name>
<evidence type="ECO:0000313" key="3">
    <source>
        <dbReference type="EMBL" id="CAI5443819.1"/>
    </source>
</evidence>
<dbReference type="PANTHER" id="PTHR47753">
    <property type="entry name" value="C-TYPE LECTIN-RELATED"/>
    <property type="match status" value="1"/>
</dbReference>
<dbReference type="Pfam" id="PF00059">
    <property type="entry name" value="Lectin_C"/>
    <property type="match status" value="1"/>
</dbReference>
<feature type="domain" description="C-type lectin" evidence="2">
    <location>
        <begin position="448"/>
        <end position="572"/>
    </location>
</feature>
<dbReference type="Proteomes" id="UP001152747">
    <property type="component" value="Unassembled WGS sequence"/>
</dbReference>
<dbReference type="InterPro" id="IPR016187">
    <property type="entry name" value="CTDL_fold"/>
</dbReference>
<dbReference type="Gene3D" id="3.10.100.10">
    <property type="entry name" value="Mannose-Binding Protein A, subunit A"/>
    <property type="match status" value="1"/>
</dbReference>
<organism evidence="3 4">
    <name type="scientific">Caenorhabditis angaria</name>
    <dbReference type="NCBI Taxonomy" id="860376"/>
    <lineage>
        <taxon>Eukaryota</taxon>
        <taxon>Metazoa</taxon>
        <taxon>Ecdysozoa</taxon>
        <taxon>Nematoda</taxon>
        <taxon>Chromadorea</taxon>
        <taxon>Rhabditida</taxon>
        <taxon>Rhabditina</taxon>
        <taxon>Rhabditomorpha</taxon>
        <taxon>Rhabditoidea</taxon>
        <taxon>Rhabditidae</taxon>
        <taxon>Peloderinae</taxon>
        <taxon>Caenorhabditis</taxon>
    </lineage>
</organism>
<reference evidence="3" key="1">
    <citation type="submission" date="2022-11" db="EMBL/GenBank/DDBJ databases">
        <authorList>
            <person name="Kikuchi T."/>
        </authorList>
    </citation>
    <scope>NUCLEOTIDE SEQUENCE</scope>
    <source>
        <strain evidence="3">PS1010</strain>
    </source>
</reference>
<dbReference type="PANTHER" id="PTHR47753:SF4">
    <property type="entry name" value="C-TYPE LECTIN DOMAIN-CONTAINING PROTEIN"/>
    <property type="match status" value="1"/>
</dbReference>
<sequence>MLIFRALYWSIIILTLLVGDSAQYIRDKSFLKFCGNVGSNTVTVQDEKSPEADTCEVTWQQFPASDDEEAMLYCKNWGPYSVLEAKKDQNGKSWCKYQNVYSCDDKYTQINGFCYQKMTNKVQTYEEAQKICKKQTITTQNGVTVKSKVLQLYDLDLIRLIRAYFIENTQIIVEPNKELDEFVEFDDGVKESDETSKYIVVLDASIHYSMGQGALIRLPGNTRWRIPSQVFCVYKAEETPLSFGVKAKMLEPYYYKTVIAGFMTVWRTSSHYSHMRHFDSSFPVRSCSASLNALTPNGGDIWDAKKENVDRLTPEMKQQFVKSTAPYFHCCYHWWDMNNRYYERERLVYQPRNYENIHSCFYQPAIDARHSMYHSEVGCKGQSSPSNVASTSSFLFTPEKVGDYDISEKKVAHDAPLLCSIFYRVSKVPTACPPTWRKYVRKNGTPTCVAYFFEKAVTYTEAVAKCRRSNAEVITFSDQEEIDHIKSYNRRIWIGMKRRPGCLSRQSSGQCDKRNFGVWDNSYGEDTEAVKDLVSAYWSNTDAFDQTHDCIYLEGGKLYDWECNGDSSVMCISGYQTYET</sequence>